<organism evidence="2 3">
    <name type="scientific">Hanseniaspora guilliermondii</name>
    <dbReference type="NCBI Taxonomy" id="56406"/>
    <lineage>
        <taxon>Eukaryota</taxon>
        <taxon>Fungi</taxon>
        <taxon>Dikarya</taxon>
        <taxon>Ascomycota</taxon>
        <taxon>Saccharomycotina</taxon>
        <taxon>Saccharomycetes</taxon>
        <taxon>Saccharomycodales</taxon>
        <taxon>Saccharomycodaceae</taxon>
        <taxon>Hanseniaspora</taxon>
    </lineage>
</organism>
<evidence type="ECO:0000313" key="2">
    <source>
        <dbReference type="EMBL" id="SGZ41161.1"/>
    </source>
</evidence>
<dbReference type="OrthoDB" id="3972988at2759"/>
<dbReference type="EMBL" id="FQNF01000083">
    <property type="protein sequence ID" value="SGZ41161.1"/>
    <property type="molecule type" value="Genomic_DNA"/>
</dbReference>
<gene>
    <name evidence="2" type="ORF">HGUI_03361</name>
</gene>
<dbReference type="AlphaFoldDB" id="A0A1L0CRJ0"/>
<accession>A0A1L0CRJ0</accession>
<proteinExistence type="predicted"/>
<name>A0A1L0CRJ0_9ASCO</name>
<feature type="region of interest" description="Disordered" evidence="1">
    <location>
        <begin position="62"/>
        <end position="92"/>
    </location>
</feature>
<evidence type="ECO:0000313" key="3">
    <source>
        <dbReference type="Proteomes" id="UP000183365"/>
    </source>
</evidence>
<dbReference type="Proteomes" id="UP000183365">
    <property type="component" value="Unassembled WGS sequence"/>
</dbReference>
<dbReference type="VEuPathDB" id="FungiDB:HGUI_03361"/>
<keyword evidence="3" id="KW-1185">Reference proteome</keyword>
<sequence length="364" mass="41630">MMQNISKNKLRAFVGNKSVSVSIKRLISSNNNPPSLNEVANNKDVGAESTIKDEKLLSNSNIIDSDEKTDKSSQKENKDNRLSEHNTKCSSRYKSFPSYNKLNKKDDPLALLYEYWKSAECLYLGVDLYHYELAPLLFLASQDLTEKQIIMDCEKGKLQDNLNADFEIKLEKHNQDFINAWNTSSKSKKSAKLPQVFKYKVTDLYKFLLSDKNNKIQAIMNSSNLKNKEDSGFEGTLSKLITANTRLICKEKGVSLTGLGRYKDWDYTAAHIDPKKYIFKNPKTHIIEHEVIDPKLVQQVVPSNVYKASSQKADVFNITDPLTVFQNFVSTTLNQNNLKAKGKQIKGRKRYTIKDYNKDSKKNK</sequence>
<evidence type="ECO:0000256" key="1">
    <source>
        <dbReference type="SAM" id="MobiDB-lite"/>
    </source>
</evidence>
<reference evidence="3" key="1">
    <citation type="submission" date="2016-11" db="EMBL/GenBank/DDBJ databases">
        <authorList>
            <person name="Guldener U."/>
        </authorList>
    </citation>
    <scope>NUCLEOTIDE SEQUENCE [LARGE SCALE GENOMIC DNA]</scope>
</reference>
<feature type="compositionally biased region" description="Basic and acidic residues" evidence="1">
    <location>
        <begin position="65"/>
        <end position="87"/>
    </location>
</feature>
<protein>
    <submittedName>
        <fullName evidence="2">Uncharacterized protein</fullName>
    </submittedName>
</protein>